<dbReference type="Gene3D" id="2.120.10.80">
    <property type="entry name" value="Kelch-type beta propeller"/>
    <property type="match status" value="1"/>
</dbReference>
<dbReference type="InterPro" id="IPR001810">
    <property type="entry name" value="F-box_dom"/>
</dbReference>
<dbReference type="Proteomes" id="UP000836841">
    <property type="component" value="Chromosome 7"/>
</dbReference>
<evidence type="ECO:0000259" key="1">
    <source>
        <dbReference type="Pfam" id="PF00646"/>
    </source>
</evidence>
<keyword evidence="4" id="KW-1185">Reference proteome</keyword>
<dbReference type="Pfam" id="PF00646">
    <property type="entry name" value="F-box"/>
    <property type="match status" value="1"/>
</dbReference>
<proteinExistence type="predicted"/>
<accession>A0AAU9SZP6</accession>
<dbReference type="InterPro" id="IPR050354">
    <property type="entry name" value="F-box/kelch-repeat_ARATH"/>
</dbReference>
<organism evidence="3 4">
    <name type="scientific">Thlaspi arvense</name>
    <name type="common">Field penny-cress</name>
    <dbReference type="NCBI Taxonomy" id="13288"/>
    <lineage>
        <taxon>Eukaryota</taxon>
        <taxon>Viridiplantae</taxon>
        <taxon>Streptophyta</taxon>
        <taxon>Embryophyta</taxon>
        <taxon>Tracheophyta</taxon>
        <taxon>Spermatophyta</taxon>
        <taxon>Magnoliopsida</taxon>
        <taxon>eudicotyledons</taxon>
        <taxon>Gunneridae</taxon>
        <taxon>Pentapetalae</taxon>
        <taxon>rosids</taxon>
        <taxon>malvids</taxon>
        <taxon>Brassicales</taxon>
        <taxon>Brassicaceae</taxon>
        <taxon>Thlaspideae</taxon>
        <taxon>Thlaspi</taxon>
    </lineage>
</organism>
<dbReference type="SMART" id="SM00612">
    <property type="entry name" value="Kelch"/>
    <property type="match status" value="3"/>
</dbReference>
<dbReference type="AlphaFoldDB" id="A0AAU9SZP6"/>
<feature type="domain" description="F-box" evidence="1">
    <location>
        <begin position="19"/>
        <end position="55"/>
    </location>
</feature>
<reference evidence="3 4" key="1">
    <citation type="submission" date="2022-03" db="EMBL/GenBank/DDBJ databases">
        <authorList>
            <person name="Nunn A."/>
            <person name="Chopra R."/>
            <person name="Nunn A."/>
            <person name="Contreras Garrido A."/>
        </authorList>
    </citation>
    <scope>NUCLEOTIDE SEQUENCE [LARGE SCALE GENOMIC DNA]</scope>
</reference>
<dbReference type="InterPro" id="IPR006652">
    <property type="entry name" value="Kelch_1"/>
</dbReference>
<evidence type="ECO:0000313" key="4">
    <source>
        <dbReference type="Proteomes" id="UP000836841"/>
    </source>
</evidence>
<name>A0AAU9SZP6_THLAR</name>
<protein>
    <recommendedName>
        <fullName evidence="5">F-box domain-containing protein</fullName>
    </recommendedName>
</protein>
<evidence type="ECO:0008006" key="5">
    <source>
        <dbReference type="Google" id="ProtNLM"/>
    </source>
</evidence>
<dbReference type="PANTHER" id="PTHR24414">
    <property type="entry name" value="F-BOX/KELCH-REPEAT PROTEIN SKIP4"/>
    <property type="match status" value="1"/>
</dbReference>
<dbReference type="SUPFAM" id="SSF117281">
    <property type="entry name" value="Kelch motif"/>
    <property type="match status" value="1"/>
</dbReference>
<dbReference type="Pfam" id="PF25210">
    <property type="entry name" value="Kelch_FKB95"/>
    <property type="match status" value="1"/>
</dbReference>
<dbReference type="InterPro" id="IPR015915">
    <property type="entry name" value="Kelch-typ_b-propeller"/>
</dbReference>
<sequence>MSVSMESSDDSSLSSDLPLPNEISISCFAFVPRRYYPALSLVSKPFAGFIASPELCMARSLLHATESVLYVALRFSLEETHCWYSLNLKPLKNESTLVPIPSFPSIPYWGSSVIAIGHEIYVFGGCIDGELTSSVFVVDCRSHKCTFLSSMRVARGCAATGVVDGKVYVIGGCKARSVDWIEMFDLKTKKWESVSGPCNEEVYEKTIKSFVMDEKIYVMDRNSSFVYDPKEKSWETEPELNRGWRVGSCVIDNMLYTFGENNQIKLYDPSTHVWRVLKGVEDLHEPPSWARLANYGGKLAVLIDVGERMTTEVCCTEIELERRQGGEVWGKILSYGRVLAVDVSSTIVKCITVSI</sequence>
<dbReference type="InterPro" id="IPR057499">
    <property type="entry name" value="Kelch_FKB95"/>
</dbReference>
<dbReference type="EMBL" id="OU466863">
    <property type="protein sequence ID" value="CAH2075940.1"/>
    <property type="molecule type" value="Genomic_DNA"/>
</dbReference>
<evidence type="ECO:0000313" key="3">
    <source>
        <dbReference type="EMBL" id="CAH2075940.1"/>
    </source>
</evidence>
<dbReference type="PANTHER" id="PTHR24414:SF70">
    <property type="entry name" value="F-BOX DOMAIN-CONTAINING PROTEIN"/>
    <property type="match status" value="1"/>
</dbReference>
<evidence type="ECO:0000259" key="2">
    <source>
        <dbReference type="Pfam" id="PF25210"/>
    </source>
</evidence>
<feature type="domain" description="FKB95-like N-terminal Kelch" evidence="2">
    <location>
        <begin position="83"/>
        <end position="339"/>
    </location>
</feature>
<gene>
    <name evidence="3" type="ORF">TAV2_LOCUS25766</name>
</gene>